<dbReference type="InterPro" id="IPR029057">
    <property type="entry name" value="PRTase-like"/>
</dbReference>
<evidence type="ECO:0000259" key="2">
    <source>
        <dbReference type="Pfam" id="PF18912"/>
    </source>
</evidence>
<dbReference type="OrthoDB" id="9779910at2"/>
<organism evidence="3 4">
    <name type="scientific">Thermosyntropha lipolytica DSM 11003</name>
    <dbReference type="NCBI Taxonomy" id="1123382"/>
    <lineage>
        <taxon>Bacteria</taxon>
        <taxon>Bacillati</taxon>
        <taxon>Bacillota</taxon>
        <taxon>Clostridia</taxon>
        <taxon>Eubacteriales</taxon>
        <taxon>Syntrophomonadaceae</taxon>
        <taxon>Thermosyntropha</taxon>
    </lineage>
</organism>
<evidence type="ECO:0000256" key="1">
    <source>
        <dbReference type="ARBA" id="ARBA00008007"/>
    </source>
</evidence>
<dbReference type="Gene3D" id="3.40.50.2020">
    <property type="match status" value="1"/>
</dbReference>
<name>A0A1M5Q7C5_9FIRM</name>
<dbReference type="Proteomes" id="UP000242329">
    <property type="component" value="Unassembled WGS sequence"/>
</dbReference>
<protein>
    <submittedName>
        <fullName evidence="3">ComF family protein</fullName>
    </submittedName>
</protein>
<dbReference type="AlphaFoldDB" id="A0A1M5Q7C5"/>
<dbReference type="EMBL" id="FQWY01000030">
    <property type="protein sequence ID" value="SHH09659.1"/>
    <property type="molecule type" value="Genomic_DNA"/>
</dbReference>
<evidence type="ECO:0000313" key="4">
    <source>
        <dbReference type="Proteomes" id="UP000242329"/>
    </source>
</evidence>
<dbReference type="Pfam" id="PF18912">
    <property type="entry name" value="DZR_2"/>
    <property type="match status" value="1"/>
</dbReference>
<dbReference type="InterPro" id="IPR000836">
    <property type="entry name" value="PRTase_dom"/>
</dbReference>
<reference evidence="4" key="1">
    <citation type="submission" date="2016-11" db="EMBL/GenBank/DDBJ databases">
        <authorList>
            <person name="Varghese N."/>
            <person name="Submissions S."/>
        </authorList>
    </citation>
    <scope>NUCLEOTIDE SEQUENCE [LARGE SCALE GENOMIC DNA]</scope>
    <source>
        <strain evidence="4">DSM 11003</strain>
    </source>
</reference>
<dbReference type="PANTHER" id="PTHR47505">
    <property type="entry name" value="DNA UTILIZATION PROTEIN YHGH"/>
    <property type="match status" value="1"/>
</dbReference>
<dbReference type="STRING" id="1123382.SAMN02745221_01675"/>
<dbReference type="RefSeq" id="WP_084728424.1">
    <property type="nucleotide sequence ID" value="NZ_FQWY01000030.1"/>
</dbReference>
<dbReference type="InterPro" id="IPR051910">
    <property type="entry name" value="ComF/GntX_DNA_util-trans"/>
</dbReference>
<sequence length="239" mass="27337">MLNFLLDIIFPMDRCSLCQKPGRYSTTRPWCDECAEAIRSMHEKMHICDRCGKVIDEDKFLCRDCLEKEPPFAIARAVGPYEDSCRIAIKVLKFLGKKNLAVVMGSMMAEVVEKEPRFFPIDLIIPVPASRGHIQQRGFNQTAELARVIGKKLKIKMEDKVLIRVKETPPQRELSKEEREKNLLFAFKVQDKEKIYRKNILLVDDVYTTGSTSRECTRTLLEAGAARVAVITWATGHGF</sequence>
<dbReference type="InterPro" id="IPR044005">
    <property type="entry name" value="DZR_2"/>
</dbReference>
<gene>
    <name evidence="3" type="ORF">SAMN02745221_01675</name>
</gene>
<comment type="similarity">
    <text evidence="1">Belongs to the ComF/GntX family.</text>
</comment>
<keyword evidence="4" id="KW-1185">Reference proteome</keyword>
<accession>A0A1M5Q7C5</accession>
<proteinExistence type="inferred from homology"/>
<dbReference type="SUPFAM" id="SSF53271">
    <property type="entry name" value="PRTase-like"/>
    <property type="match status" value="1"/>
</dbReference>
<dbReference type="CDD" id="cd06223">
    <property type="entry name" value="PRTases_typeI"/>
    <property type="match status" value="1"/>
</dbReference>
<feature type="domain" description="Double zinc ribbon" evidence="2">
    <location>
        <begin position="5"/>
        <end position="66"/>
    </location>
</feature>
<dbReference type="PANTHER" id="PTHR47505:SF1">
    <property type="entry name" value="DNA UTILIZATION PROTEIN YHGH"/>
    <property type="match status" value="1"/>
</dbReference>
<evidence type="ECO:0000313" key="3">
    <source>
        <dbReference type="EMBL" id="SHH09659.1"/>
    </source>
</evidence>